<evidence type="ECO:0000313" key="4">
    <source>
        <dbReference type="Proteomes" id="UP001108029"/>
    </source>
</evidence>
<keyword evidence="4" id="KW-1185">Reference proteome</keyword>
<dbReference type="SUPFAM" id="SSF140453">
    <property type="entry name" value="EsxAB dimer-like"/>
    <property type="match status" value="1"/>
</dbReference>
<comment type="caution">
    <text evidence="3">The sequence shown here is derived from an EMBL/GenBank/DDBJ whole genome shotgun (WGS) entry which is preliminary data.</text>
</comment>
<dbReference type="EMBL" id="JAJSBI010000013">
    <property type="protein sequence ID" value="MCD9876858.1"/>
    <property type="molecule type" value="Genomic_DNA"/>
</dbReference>
<dbReference type="AlphaFoldDB" id="A0A9Q3VMY5"/>
<evidence type="ECO:0000259" key="2">
    <source>
        <dbReference type="Pfam" id="PF25547"/>
    </source>
</evidence>
<reference evidence="3" key="1">
    <citation type="submission" date="2021-12" db="EMBL/GenBank/DDBJ databases">
        <authorList>
            <person name="Lee J.-H."/>
            <person name="Kim S.-B."/>
        </authorList>
    </citation>
    <scope>NUCLEOTIDE SEQUENCE</scope>
    <source>
        <strain evidence="3">NR30</strain>
    </source>
</reference>
<evidence type="ECO:0000256" key="1">
    <source>
        <dbReference type="SAM" id="MobiDB-lite"/>
    </source>
</evidence>
<feature type="region of interest" description="Disordered" evidence="1">
    <location>
        <begin position="288"/>
        <end position="318"/>
    </location>
</feature>
<proteinExistence type="predicted"/>
<accession>A0A9Q3VMY5</accession>
<dbReference type="InterPro" id="IPR036689">
    <property type="entry name" value="ESAT-6-like_sf"/>
</dbReference>
<evidence type="ECO:0000313" key="3">
    <source>
        <dbReference type="EMBL" id="MCD9876858.1"/>
    </source>
</evidence>
<dbReference type="Proteomes" id="UP001108029">
    <property type="component" value="Unassembled WGS sequence"/>
</dbReference>
<feature type="region of interest" description="Disordered" evidence="1">
    <location>
        <begin position="1"/>
        <end position="29"/>
    </location>
</feature>
<feature type="compositionally biased region" description="Basic and acidic residues" evidence="1">
    <location>
        <begin position="288"/>
        <end position="300"/>
    </location>
</feature>
<dbReference type="Pfam" id="PF25547">
    <property type="entry name" value="WXG100_2"/>
    <property type="match status" value="1"/>
</dbReference>
<organism evidence="3 4">
    <name type="scientific">Streptomyces guryensis</name>
    <dbReference type="NCBI Taxonomy" id="2886947"/>
    <lineage>
        <taxon>Bacteria</taxon>
        <taxon>Bacillati</taxon>
        <taxon>Actinomycetota</taxon>
        <taxon>Actinomycetes</taxon>
        <taxon>Kitasatosporales</taxon>
        <taxon>Streptomycetaceae</taxon>
        <taxon>Streptomyces</taxon>
    </lineage>
</organism>
<gene>
    <name evidence="3" type="ORF">LJ657_25100</name>
</gene>
<feature type="domain" description="Outer membrane channel protein CpnT-like N-terminal" evidence="2">
    <location>
        <begin position="61"/>
        <end position="171"/>
    </location>
</feature>
<name>A0A9Q3VMY5_9ACTN</name>
<dbReference type="InterPro" id="IPR057746">
    <property type="entry name" value="CpnT-like_N"/>
</dbReference>
<dbReference type="RefSeq" id="WP_232651009.1">
    <property type="nucleotide sequence ID" value="NZ_JAJSBI010000013.1"/>
</dbReference>
<sequence length="318" mass="34002">MSDTAAAYAWTKKEPAPLPPLEDVEPSQEHGLDAGIDDLVRGVLEATGMLDELEKVTGMPAQLHEAAQSWHGQAKALQSLADTLRMGAAKLPAHWEGEASESFGRGMGEFVAAIDGTAEDMGRTAEILNSAAKECKLAEDTVVAIIREAIEMIAMTVAAGLITDLLTAGLATAVDALAVDAEVAVYVERVEQVSSKLGTALRDLMKAVKDMRAGEAKFKDVVKAAKGVRKMSGWRGMGGEGTHKGLVWAAHHEGMKQLKEHVFKPLFGEVPGLTGDPAGPVKEALHSDTVKEAEARDRQLAQEQPYRVNKRSIEEDFG</sequence>
<dbReference type="Gene3D" id="1.10.287.1060">
    <property type="entry name" value="ESAT-6-like"/>
    <property type="match status" value="1"/>
</dbReference>
<protein>
    <submittedName>
        <fullName evidence="3">WXG100 family type VII secretion target</fullName>
    </submittedName>
</protein>